<dbReference type="EMBL" id="CP119321">
    <property type="protein sequence ID" value="WEK14721.1"/>
    <property type="molecule type" value="Genomic_DNA"/>
</dbReference>
<reference evidence="3" key="1">
    <citation type="submission" date="2023-03" db="EMBL/GenBank/DDBJ databases">
        <title>Andean soil-derived lignocellulolytic bacterial consortium as a source of novel taxa and putative plastic-active enzymes.</title>
        <authorList>
            <person name="Diaz-Garcia L."/>
            <person name="Chuvochina M."/>
            <person name="Feuerriegel G."/>
            <person name="Bunk B."/>
            <person name="Sproer C."/>
            <person name="Streit W.R."/>
            <person name="Rodriguez L.M."/>
            <person name="Overmann J."/>
            <person name="Jimenez D.J."/>
        </authorList>
    </citation>
    <scope>NUCLEOTIDE SEQUENCE</scope>
    <source>
        <strain evidence="3">MAG 4610</strain>
    </source>
</reference>
<dbReference type="AlphaFoldDB" id="A0AAJ6B6F4"/>
<feature type="region of interest" description="Disordered" evidence="1">
    <location>
        <begin position="321"/>
        <end position="368"/>
    </location>
</feature>
<feature type="compositionally biased region" description="Basic and acidic residues" evidence="1">
    <location>
        <begin position="334"/>
        <end position="343"/>
    </location>
</feature>
<feature type="compositionally biased region" description="Gly residues" evidence="1">
    <location>
        <begin position="321"/>
        <end position="333"/>
    </location>
</feature>
<name>A0AAJ6B6F4_9MICO</name>
<dbReference type="Proteomes" id="UP001213972">
    <property type="component" value="Chromosome"/>
</dbReference>
<dbReference type="PROSITE" id="PS51257">
    <property type="entry name" value="PROKAR_LIPOPROTEIN"/>
    <property type="match status" value="1"/>
</dbReference>
<dbReference type="PANTHER" id="PTHR40050">
    <property type="entry name" value="INNER SPORE COAT PROTEIN H"/>
    <property type="match status" value="1"/>
</dbReference>
<evidence type="ECO:0000256" key="2">
    <source>
        <dbReference type="SAM" id="SignalP"/>
    </source>
</evidence>
<evidence type="ECO:0000313" key="4">
    <source>
        <dbReference type="Proteomes" id="UP001213972"/>
    </source>
</evidence>
<evidence type="ECO:0000313" key="3">
    <source>
        <dbReference type="EMBL" id="WEK14721.1"/>
    </source>
</evidence>
<gene>
    <name evidence="3" type="ORF">P0Y48_05865</name>
</gene>
<accession>A0AAJ6B6F4</accession>
<dbReference type="InterPro" id="IPR014867">
    <property type="entry name" value="Spore_coat_CotH_CotH2/3/7"/>
</dbReference>
<dbReference type="GO" id="GO:0016301">
    <property type="term" value="F:kinase activity"/>
    <property type="evidence" value="ECO:0007669"/>
    <property type="project" value="UniProtKB-KW"/>
</dbReference>
<dbReference type="Pfam" id="PF08757">
    <property type="entry name" value="CotH"/>
    <property type="match status" value="1"/>
</dbReference>
<feature type="compositionally biased region" description="Low complexity" evidence="1">
    <location>
        <begin position="350"/>
        <end position="362"/>
    </location>
</feature>
<keyword evidence="3" id="KW-0808">Transferase</keyword>
<organism evidence="3 4">
    <name type="scientific">Candidatus Microbacterium phytovorans</name>
    <dbReference type="NCBI Taxonomy" id="3121374"/>
    <lineage>
        <taxon>Bacteria</taxon>
        <taxon>Bacillati</taxon>
        <taxon>Actinomycetota</taxon>
        <taxon>Actinomycetes</taxon>
        <taxon>Micrococcales</taxon>
        <taxon>Microbacteriaceae</taxon>
        <taxon>Microbacterium</taxon>
    </lineage>
</organism>
<protein>
    <submittedName>
        <fullName evidence="3">CotH kinase family protein</fullName>
    </submittedName>
</protein>
<evidence type="ECO:0000256" key="1">
    <source>
        <dbReference type="SAM" id="MobiDB-lite"/>
    </source>
</evidence>
<sequence length="443" mass="46039">MSSLKTRTVRSLLVAGAAIGALTGCSVVSASTPTATPSATSVAADADATSSLWDSSSVHEISVEYEQSDYDAAIAEYLDSGEKVWISATVTIDGDTLENVGLKLKGNSSLRSLSATDDAEDLPWIIRLDKFVAGQNLDGATEFVVRGNSSETSLNEALALDLLDASGLAAEQAIAVRFSAGGSEPTLRLVVENPGDEWAESELGDVLLYKAEAGGDYSYRGDDEEAYVDVFDQEAGEDDLTPLIAFLEWINEADDETFADGLDEHLDVDAFATYLAFQEVVDNFDDIDGPGNNSYLSYDLATGLMTVVTWDLNLAFGASPTGGGGGRAGGGGGERPDQPRDADTTDDGSTDAAGTAGTQDAAVRGGGGPGGSNILAERFLAVDAFADLYTSEVSRLRAELIESGEAASLLDAWSEVLSSQASDLVSAATIREEAEALAGKLDG</sequence>
<proteinExistence type="predicted"/>
<feature type="signal peptide" evidence="2">
    <location>
        <begin position="1"/>
        <end position="30"/>
    </location>
</feature>
<dbReference type="PANTHER" id="PTHR40050:SF1">
    <property type="entry name" value="INNER SPORE COAT PROTEIN H"/>
    <property type="match status" value="1"/>
</dbReference>
<keyword evidence="3" id="KW-0418">Kinase</keyword>
<keyword evidence="2" id="KW-0732">Signal</keyword>
<feature type="chain" id="PRO_5042582972" evidence="2">
    <location>
        <begin position="31"/>
        <end position="443"/>
    </location>
</feature>